<sequence>MTSIQDTVNNQDDKEPATWSMGGCGLDSHLYERAPLTARSTSSQECTPRSWPTDLTLPGRTSSHRLQIALNCLEINPYDGHDEFLIEPDFHDLHSLCSALRRSPQQAAVPDLNHVSHQEPLEHGQEQMPQGPSSSHAVPERASRKLRRCIHTSPLPPKVVTGIHFEEGVTRTQRMQCFQRTCSKKTPAREE</sequence>
<dbReference type="Proteomes" id="UP001190700">
    <property type="component" value="Unassembled WGS sequence"/>
</dbReference>
<proteinExistence type="predicted"/>
<protein>
    <submittedName>
        <fullName evidence="2">Uncharacterized protein</fullName>
    </submittedName>
</protein>
<feature type="compositionally biased region" description="Polar residues" evidence="1">
    <location>
        <begin position="127"/>
        <end position="136"/>
    </location>
</feature>
<evidence type="ECO:0000313" key="3">
    <source>
        <dbReference type="Proteomes" id="UP001190700"/>
    </source>
</evidence>
<keyword evidence="3" id="KW-1185">Reference proteome</keyword>
<comment type="caution">
    <text evidence="2">The sequence shown here is derived from an EMBL/GenBank/DDBJ whole genome shotgun (WGS) entry which is preliminary data.</text>
</comment>
<organism evidence="2 3">
    <name type="scientific">Cymbomonas tetramitiformis</name>
    <dbReference type="NCBI Taxonomy" id="36881"/>
    <lineage>
        <taxon>Eukaryota</taxon>
        <taxon>Viridiplantae</taxon>
        <taxon>Chlorophyta</taxon>
        <taxon>Pyramimonadophyceae</taxon>
        <taxon>Pyramimonadales</taxon>
        <taxon>Pyramimonadaceae</taxon>
        <taxon>Cymbomonas</taxon>
    </lineage>
</organism>
<dbReference type="AlphaFoldDB" id="A0AAE0L2Q9"/>
<gene>
    <name evidence="2" type="ORF">CYMTET_21680</name>
</gene>
<accession>A0AAE0L2Q9</accession>
<name>A0AAE0L2Q9_9CHLO</name>
<evidence type="ECO:0000256" key="1">
    <source>
        <dbReference type="SAM" id="MobiDB-lite"/>
    </source>
</evidence>
<dbReference type="EMBL" id="LGRX02010687">
    <property type="protein sequence ID" value="KAK3269898.1"/>
    <property type="molecule type" value="Genomic_DNA"/>
</dbReference>
<evidence type="ECO:0000313" key="2">
    <source>
        <dbReference type="EMBL" id="KAK3269898.1"/>
    </source>
</evidence>
<feature type="region of interest" description="Disordered" evidence="1">
    <location>
        <begin position="119"/>
        <end position="151"/>
    </location>
</feature>
<reference evidence="2 3" key="1">
    <citation type="journal article" date="2015" name="Genome Biol. Evol.">
        <title>Comparative Genomics of a Bacterivorous Green Alga Reveals Evolutionary Causalities and Consequences of Phago-Mixotrophic Mode of Nutrition.</title>
        <authorList>
            <person name="Burns J.A."/>
            <person name="Paasch A."/>
            <person name="Narechania A."/>
            <person name="Kim E."/>
        </authorList>
    </citation>
    <scope>NUCLEOTIDE SEQUENCE [LARGE SCALE GENOMIC DNA]</scope>
    <source>
        <strain evidence="2 3">PLY_AMNH</strain>
    </source>
</reference>